<sequence length="273" mass="30905">MAAIIIPAHNEERNIGRLLTLLTEHDWLNHYNIYVCCNGCTDKTEEIVRSFDGVNVISTETPSKINAIRLVERLNIDYPRIYIDSDISIDKDSVIKIVDYLSDQNEPYLAVPQPHIDTSKSALAVKKFYSVWIHTTHCVDDGYGSCVFALNESARKLFDEFPEVISDDGFVRGIVPAGNISVIEGAISTVSPPKTLGGLIKIKTRSKLGNYELKQLGYDIYQSVSGKPKHYKYVGASSMFVYYFVNLISAFYAGWKLKKLKNYVWQRDDTSRQ</sequence>
<evidence type="ECO:0000256" key="1">
    <source>
        <dbReference type="SAM" id="Phobius"/>
    </source>
</evidence>
<feature type="transmembrane region" description="Helical" evidence="1">
    <location>
        <begin position="233"/>
        <end position="255"/>
    </location>
</feature>
<keyword evidence="1" id="KW-1133">Transmembrane helix</keyword>
<keyword evidence="1" id="KW-0812">Transmembrane</keyword>
<reference evidence="3 4" key="1">
    <citation type="journal article" date="2005" name="Int. J. Syst. Evol. Microbiol.">
        <title>Nitrincola lacisaponensis gen. nov., sp. nov., a novel alkaliphilic bacterium isolated from an alkaline, saline lake.</title>
        <authorList>
            <person name="Dimitriu P.A."/>
            <person name="Shukla S.K."/>
            <person name="Conradt J."/>
            <person name="Marquez M.C."/>
            <person name="Ventosa A."/>
            <person name="Maglia A."/>
            <person name="Peyton B.M."/>
            <person name="Pinkart H.C."/>
            <person name="Mormile M.R."/>
        </authorList>
    </citation>
    <scope>NUCLEOTIDE SEQUENCE [LARGE SCALE GENOMIC DNA]</scope>
    <source>
        <strain evidence="3 4">4CA</strain>
    </source>
</reference>
<dbReference type="InterPro" id="IPR029044">
    <property type="entry name" value="Nucleotide-diphossugar_trans"/>
</dbReference>
<dbReference type="EMBL" id="JMSZ01000032">
    <property type="protein sequence ID" value="KDE39242.1"/>
    <property type="molecule type" value="Genomic_DNA"/>
</dbReference>
<dbReference type="Gene3D" id="3.90.550.10">
    <property type="entry name" value="Spore Coat Polysaccharide Biosynthesis Protein SpsA, Chain A"/>
    <property type="match status" value="1"/>
</dbReference>
<dbReference type="AlphaFoldDB" id="A0A063Y3X9"/>
<protein>
    <submittedName>
        <fullName evidence="3">Glycosyl transferase, group 2 family protein</fullName>
    </submittedName>
</protein>
<dbReference type="RefSeq" id="WP_036548116.1">
    <property type="nucleotide sequence ID" value="NZ_JMSZ01000032.1"/>
</dbReference>
<keyword evidence="1" id="KW-0472">Membrane</keyword>
<dbReference type="Pfam" id="PF00535">
    <property type="entry name" value="Glycos_transf_2"/>
    <property type="match status" value="1"/>
</dbReference>
<evidence type="ECO:0000313" key="4">
    <source>
        <dbReference type="Proteomes" id="UP000027318"/>
    </source>
</evidence>
<accession>A0A063Y3X9</accession>
<dbReference type="GO" id="GO:0016740">
    <property type="term" value="F:transferase activity"/>
    <property type="evidence" value="ECO:0007669"/>
    <property type="project" value="UniProtKB-KW"/>
</dbReference>
<keyword evidence="3" id="KW-0808">Transferase</keyword>
<dbReference type="InterPro" id="IPR001173">
    <property type="entry name" value="Glyco_trans_2-like"/>
</dbReference>
<evidence type="ECO:0000313" key="3">
    <source>
        <dbReference type="EMBL" id="KDE39242.1"/>
    </source>
</evidence>
<dbReference type="Proteomes" id="UP000027318">
    <property type="component" value="Unassembled WGS sequence"/>
</dbReference>
<proteinExistence type="predicted"/>
<evidence type="ECO:0000259" key="2">
    <source>
        <dbReference type="Pfam" id="PF00535"/>
    </source>
</evidence>
<organism evidence="3 4">
    <name type="scientific">Nitrincola lacisaponensis</name>
    <dbReference type="NCBI Taxonomy" id="267850"/>
    <lineage>
        <taxon>Bacteria</taxon>
        <taxon>Pseudomonadati</taxon>
        <taxon>Pseudomonadota</taxon>
        <taxon>Gammaproteobacteria</taxon>
        <taxon>Oceanospirillales</taxon>
        <taxon>Oceanospirillaceae</taxon>
        <taxon>Nitrincola</taxon>
    </lineage>
</organism>
<dbReference type="OrthoDB" id="9777873at2"/>
<gene>
    <name evidence="3" type="ORF">ADINL_2371</name>
</gene>
<name>A0A063Y3X9_9GAMM</name>
<dbReference type="SUPFAM" id="SSF53448">
    <property type="entry name" value="Nucleotide-diphospho-sugar transferases"/>
    <property type="match status" value="1"/>
</dbReference>
<feature type="domain" description="Glycosyltransferase 2-like" evidence="2">
    <location>
        <begin position="4"/>
        <end position="106"/>
    </location>
</feature>
<keyword evidence="4" id="KW-1185">Reference proteome</keyword>
<comment type="caution">
    <text evidence="3">The sequence shown here is derived from an EMBL/GenBank/DDBJ whole genome shotgun (WGS) entry which is preliminary data.</text>
</comment>
<dbReference type="STRING" id="267850.ADINL_2371"/>